<dbReference type="EMBL" id="VFOM01000002">
    <property type="protein sequence ID" value="TQL46759.1"/>
    <property type="molecule type" value="Genomic_DNA"/>
</dbReference>
<dbReference type="CDD" id="cd00377">
    <property type="entry name" value="ICL_PEPM"/>
    <property type="match status" value="1"/>
</dbReference>
<gene>
    <name evidence="1" type="ORF">FB562_2284</name>
</gene>
<keyword evidence="2" id="KW-1185">Reference proteome</keyword>
<comment type="caution">
    <text evidence="1">The sequence shown here is derived from an EMBL/GenBank/DDBJ whole genome shotgun (WGS) entry which is preliminary data.</text>
</comment>
<dbReference type="Pfam" id="PF13714">
    <property type="entry name" value="PEP_mutase"/>
    <property type="match status" value="1"/>
</dbReference>
<dbReference type="RefSeq" id="WP_141881396.1">
    <property type="nucleotide sequence ID" value="NZ_VFOM01000002.1"/>
</dbReference>
<dbReference type="Gene3D" id="3.20.20.60">
    <property type="entry name" value="Phosphoenolpyruvate-binding domains"/>
    <property type="match status" value="1"/>
</dbReference>
<proteinExistence type="predicted"/>
<keyword evidence="1" id="KW-0456">Lyase</keyword>
<dbReference type="PANTHER" id="PTHR42905:SF2">
    <property type="entry name" value="PHOSPHOENOLPYRUVATE CARBOXYLASE FAMILY PROTEIN"/>
    <property type="match status" value="1"/>
</dbReference>
<reference evidence="1 2" key="1">
    <citation type="submission" date="2019-06" db="EMBL/GenBank/DDBJ databases">
        <title>Sequencing the genomes of 1000 actinobacteria strains.</title>
        <authorList>
            <person name="Klenk H.-P."/>
        </authorList>
    </citation>
    <scope>NUCLEOTIDE SEQUENCE [LARGE SCALE GENOMIC DNA]</scope>
    <source>
        <strain evidence="1 2">DSM 26477</strain>
    </source>
</reference>
<dbReference type="Proteomes" id="UP000317998">
    <property type="component" value="Unassembled WGS sequence"/>
</dbReference>
<protein>
    <submittedName>
        <fullName evidence="1">2-methylisocitrate lyase-like PEP mutase family enzyme</fullName>
    </submittedName>
</protein>
<dbReference type="InterPro" id="IPR039556">
    <property type="entry name" value="ICL/PEPM"/>
</dbReference>
<dbReference type="InterPro" id="IPR015813">
    <property type="entry name" value="Pyrv/PenolPyrv_kinase-like_dom"/>
</dbReference>
<sequence>MTTAAPVPLGNAQRLRRLIDSGTPVQAPGAADPLTARLVEQAGFAAVYMTGFGVTAARLGVPDLGILTQSEMADAARAMTRAVDIPVIADADNGYGGPSNIERTVHEYIQADVAALHLEDQTSPKRCGQMAGVQLMEEERAERHIRAAVSARADRDMLIIGRTDALGVEGLDVALDRAKRYRDAGADLLFVDGVKTLAQAEEIGRRLEGPKVIALITGTEAANLTLDEARELGFSIVLHPLDALFAATAAAASALATLRADGFSNAAAQFSYDDFMGVVGLEHHQGLDDNYGS</sequence>
<dbReference type="AlphaFoldDB" id="A0A542YFA0"/>
<dbReference type="PANTHER" id="PTHR42905">
    <property type="entry name" value="PHOSPHOENOLPYRUVATE CARBOXYLASE"/>
    <property type="match status" value="1"/>
</dbReference>
<organism evidence="1 2">
    <name type="scientific">Homoserinimonas aerilata</name>
    <dbReference type="NCBI Taxonomy" id="1162970"/>
    <lineage>
        <taxon>Bacteria</taxon>
        <taxon>Bacillati</taxon>
        <taxon>Actinomycetota</taxon>
        <taxon>Actinomycetes</taxon>
        <taxon>Micrococcales</taxon>
        <taxon>Microbacteriaceae</taxon>
        <taxon>Homoserinimonas</taxon>
    </lineage>
</organism>
<evidence type="ECO:0000313" key="1">
    <source>
        <dbReference type="EMBL" id="TQL46759.1"/>
    </source>
</evidence>
<name>A0A542YFA0_9MICO</name>
<evidence type="ECO:0000313" key="2">
    <source>
        <dbReference type="Proteomes" id="UP000317998"/>
    </source>
</evidence>
<dbReference type="OrthoDB" id="9771433at2"/>
<dbReference type="SUPFAM" id="SSF51621">
    <property type="entry name" value="Phosphoenolpyruvate/pyruvate domain"/>
    <property type="match status" value="1"/>
</dbReference>
<accession>A0A542YFA0</accession>
<dbReference type="GO" id="GO:0016829">
    <property type="term" value="F:lyase activity"/>
    <property type="evidence" value="ECO:0007669"/>
    <property type="project" value="UniProtKB-KW"/>
</dbReference>
<dbReference type="InterPro" id="IPR040442">
    <property type="entry name" value="Pyrv_kinase-like_dom_sf"/>
</dbReference>